<dbReference type="InterPro" id="IPR015940">
    <property type="entry name" value="UBA"/>
</dbReference>
<comment type="similarity">
    <text evidence="7">Belongs to the ubiquitin-conjugating enzyme family.</text>
</comment>
<feature type="domain" description="UBA" evidence="8">
    <location>
        <begin position="158"/>
        <end position="200"/>
    </location>
</feature>
<dbReference type="PROSITE" id="PS50127">
    <property type="entry name" value="UBC_2"/>
    <property type="match status" value="1"/>
</dbReference>
<sequence>MSNIAFVRVQKECKEIILCKELQEDGVTIEPLNETLFEIVGKIRGPPNSPYEDGLFILEIRIPQEYPFKPPKVKFTTRVWHPNISSQTGAICLDILKEQWAASMTLRTVLLSIQLLLLSPEPGDPQDAIVAKQFMSDPALFKSTAKYWSQHYANAPGDSDKNMTKSVSKLQEMGATKDASISALSCYNWNLAKATEFLFT</sequence>
<protein>
    <recommendedName>
        <fullName evidence="1">E2 ubiquitin-conjugating enzyme</fullName>
        <ecNumber evidence="1">2.3.2.23</ecNumber>
    </recommendedName>
</protein>
<dbReference type="EC" id="2.3.2.23" evidence="1"/>
<keyword evidence="5 7" id="KW-0067">ATP-binding</keyword>
<evidence type="ECO:0000256" key="6">
    <source>
        <dbReference type="PROSITE-ProRule" id="PRU10133"/>
    </source>
</evidence>
<dbReference type="GO" id="GO:0061631">
    <property type="term" value="F:ubiquitin conjugating enzyme activity"/>
    <property type="evidence" value="ECO:0007669"/>
    <property type="project" value="UniProtKB-EC"/>
</dbReference>
<name>A0A914HBI3_GLORO</name>
<dbReference type="CDD" id="cd23800">
    <property type="entry name" value="UBCc_UBE2K"/>
    <property type="match status" value="1"/>
</dbReference>
<evidence type="ECO:0000313" key="11">
    <source>
        <dbReference type="WBParaSite" id="Gr19_v10_g15580.t1"/>
    </source>
</evidence>
<dbReference type="GO" id="GO:0005524">
    <property type="term" value="F:ATP binding"/>
    <property type="evidence" value="ECO:0007669"/>
    <property type="project" value="UniProtKB-UniRule"/>
</dbReference>
<reference evidence="11" key="1">
    <citation type="submission" date="2022-11" db="UniProtKB">
        <authorList>
            <consortium name="WormBaseParasite"/>
        </authorList>
    </citation>
    <scope>IDENTIFICATION</scope>
</reference>
<evidence type="ECO:0000256" key="2">
    <source>
        <dbReference type="ARBA" id="ARBA00022679"/>
    </source>
</evidence>
<dbReference type="Gene3D" id="3.10.110.10">
    <property type="entry name" value="Ubiquitin Conjugating Enzyme"/>
    <property type="match status" value="1"/>
</dbReference>
<feature type="active site" description="Glycyl thioester intermediate" evidence="6">
    <location>
        <position position="92"/>
    </location>
</feature>
<dbReference type="FunFam" id="3.10.110.10:FF:000037">
    <property type="entry name" value="ubiquitin-conjugating enzyme E2 27"/>
    <property type="match status" value="1"/>
</dbReference>
<evidence type="ECO:0000313" key="10">
    <source>
        <dbReference type="Proteomes" id="UP000887572"/>
    </source>
</evidence>
<keyword evidence="10" id="KW-1185">Reference proteome</keyword>
<dbReference type="PROSITE" id="PS00183">
    <property type="entry name" value="UBC_1"/>
    <property type="match status" value="1"/>
</dbReference>
<dbReference type="Proteomes" id="UP000887572">
    <property type="component" value="Unplaced"/>
</dbReference>
<dbReference type="SUPFAM" id="SSF54495">
    <property type="entry name" value="UBC-like"/>
    <property type="match status" value="1"/>
</dbReference>
<dbReference type="AlphaFoldDB" id="A0A914HBI3"/>
<dbReference type="InterPro" id="IPR016135">
    <property type="entry name" value="UBQ-conjugating_enzyme/RWD"/>
</dbReference>
<dbReference type="SMART" id="SM00212">
    <property type="entry name" value="UBCc"/>
    <property type="match status" value="1"/>
</dbReference>
<dbReference type="PANTHER" id="PTHR24068">
    <property type="entry name" value="UBIQUITIN-CONJUGATING ENZYME E2"/>
    <property type="match status" value="1"/>
</dbReference>
<dbReference type="InterPro" id="IPR009060">
    <property type="entry name" value="UBA-like_sf"/>
</dbReference>
<evidence type="ECO:0000259" key="9">
    <source>
        <dbReference type="PROSITE" id="PS50127"/>
    </source>
</evidence>
<dbReference type="Pfam" id="PF00627">
    <property type="entry name" value="UBA"/>
    <property type="match status" value="1"/>
</dbReference>
<dbReference type="InterPro" id="IPR023313">
    <property type="entry name" value="UBQ-conjugating_AS"/>
</dbReference>
<evidence type="ECO:0000256" key="4">
    <source>
        <dbReference type="ARBA" id="ARBA00022786"/>
    </source>
</evidence>
<dbReference type="WBParaSite" id="Gr19_v10_g15580.t1">
    <property type="protein sequence ID" value="Gr19_v10_g15580.t1"/>
    <property type="gene ID" value="Gr19_v10_g15580"/>
</dbReference>
<feature type="domain" description="UBC core" evidence="9">
    <location>
        <begin position="4"/>
        <end position="154"/>
    </location>
</feature>
<proteinExistence type="inferred from homology"/>
<dbReference type="Gene3D" id="1.10.8.10">
    <property type="entry name" value="DNA helicase RuvA subunit, C-terminal domain"/>
    <property type="match status" value="1"/>
</dbReference>
<dbReference type="InterPro" id="IPR000608">
    <property type="entry name" value="UBC"/>
</dbReference>
<evidence type="ECO:0000256" key="3">
    <source>
        <dbReference type="ARBA" id="ARBA00022741"/>
    </source>
</evidence>
<organism evidence="10 11">
    <name type="scientific">Globodera rostochiensis</name>
    <name type="common">Golden nematode worm</name>
    <name type="synonym">Heterodera rostochiensis</name>
    <dbReference type="NCBI Taxonomy" id="31243"/>
    <lineage>
        <taxon>Eukaryota</taxon>
        <taxon>Metazoa</taxon>
        <taxon>Ecdysozoa</taxon>
        <taxon>Nematoda</taxon>
        <taxon>Chromadorea</taxon>
        <taxon>Rhabditida</taxon>
        <taxon>Tylenchina</taxon>
        <taxon>Tylenchomorpha</taxon>
        <taxon>Tylenchoidea</taxon>
        <taxon>Heteroderidae</taxon>
        <taxon>Heteroderinae</taxon>
        <taxon>Globodera</taxon>
    </lineage>
</organism>
<evidence type="ECO:0000259" key="8">
    <source>
        <dbReference type="PROSITE" id="PS50030"/>
    </source>
</evidence>
<keyword evidence="4 7" id="KW-0833">Ubl conjugation pathway</keyword>
<evidence type="ECO:0000256" key="7">
    <source>
        <dbReference type="RuleBase" id="RU362109"/>
    </source>
</evidence>
<dbReference type="SUPFAM" id="SSF46934">
    <property type="entry name" value="UBA-like"/>
    <property type="match status" value="1"/>
</dbReference>
<evidence type="ECO:0000256" key="1">
    <source>
        <dbReference type="ARBA" id="ARBA00012486"/>
    </source>
</evidence>
<dbReference type="Pfam" id="PF00179">
    <property type="entry name" value="UQ_con"/>
    <property type="match status" value="1"/>
</dbReference>
<evidence type="ECO:0000256" key="5">
    <source>
        <dbReference type="ARBA" id="ARBA00022840"/>
    </source>
</evidence>
<accession>A0A914HBI3</accession>
<dbReference type="PROSITE" id="PS50030">
    <property type="entry name" value="UBA"/>
    <property type="match status" value="1"/>
</dbReference>
<keyword evidence="3 7" id="KW-0547">Nucleotide-binding</keyword>
<keyword evidence="2" id="KW-0808">Transferase</keyword>